<dbReference type="InterPro" id="IPR046820">
    <property type="entry name" value="MmeI_TRD"/>
</dbReference>
<evidence type="ECO:0000256" key="2">
    <source>
        <dbReference type="ARBA" id="ARBA00022603"/>
    </source>
</evidence>
<dbReference type="InterPro" id="IPR050953">
    <property type="entry name" value="N4_N6_ade-DNA_methylase"/>
</dbReference>
<organism evidence="11 12">
    <name type="scientific">Candidatus Anaerobiospirillum pullistercoris</name>
    <dbReference type="NCBI Taxonomy" id="2838452"/>
    <lineage>
        <taxon>Bacteria</taxon>
        <taxon>Pseudomonadati</taxon>
        <taxon>Pseudomonadota</taxon>
        <taxon>Gammaproteobacteria</taxon>
        <taxon>Aeromonadales</taxon>
        <taxon>Succinivibrionaceae</taxon>
        <taxon>Anaerobiospirillum</taxon>
    </lineage>
</organism>
<dbReference type="PANTHER" id="PTHR33841">
    <property type="entry name" value="DNA METHYLTRANSFERASE YEEA-RELATED"/>
    <property type="match status" value="1"/>
</dbReference>
<evidence type="ECO:0000259" key="9">
    <source>
        <dbReference type="Pfam" id="PF20467"/>
    </source>
</evidence>
<comment type="catalytic activity">
    <reaction evidence="4">
        <text>a 2'-deoxyadenosine in DNA + S-adenosyl-L-methionine = an N(6)-methyl-2'-deoxyadenosine in DNA + S-adenosyl-L-homocysteine + H(+)</text>
        <dbReference type="Rhea" id="RHEA:15197"/>
        <dbReference type="Rhea" id="RHEA-COMP:12418"/>
        <dbReference type="Rhea" id="RHEA-COMP:12419"/>
        <dbReference type="ChEBI" id="CHEBI:15378"/>
        <dbReference type="ChEBI" id="CHEBI:57856"/>
        <dbReference type="ChEBI" id="CHEBI:59789"/>
        <dbReference type="ChEBI" id="CHEBI:90615"/>
        <dbReference type="ChEBI" id="CHEBI:90616"/>
        <dbReference type="EC" id="2.1.1.72"/>
    </reaction>
</comment>
<feature type="region of interest" description="Disordered" evidence="5">
    <location>
        <begin position="971"/>
        <end position="996"/>
    </location>
</feature>
<reference evidence="11" key="1">
    <citation type="journal article" date="2021" name="PeerJ">
        <title>Extensive microbial diversity within the chicken gut microbiome revealed by metagenomics and culture.</title>
        <authorList>
            <person name="Gilroy R."/>
            <person name="Ravi A."/>
            <person name="Getino M."/>
            <person name="Pursley I."/>
            <person name="Horton D.L."/>
            <person name="Alikhan N.F."/>
            <person name="Baker D."/>
            <person name="Gharbi K."/>
            <person name="Hall N."/>
            <person name="Watson M."/>
            <person name="Adriaenssens E.M."/>
            <person name="Foster-Nyarko E."/>
            <person name="Jarju S."/>
            <person name="Secka A."/>
            <person name="Antonio M."/>
            <person name="Oren A."/>
            <person name="Chaudhuri R.R."/>
            <person name="La Ragione R."/>
            <person name="Hildebrand F."/>
            <person name="Pallen M.J."/>
        </authorList>
    </citation>
    <scope>NUCLEOTIDE SEQUENCE</scope>
    <source>
        <strain evidence="11">USASDec5-558</strain>
    </source>
</reference>
<evidence type="ECO:0000259" key="6">
    <source>
        <dbReference type="Pfam" id="PF20464"/>
    </source>
</evidence>
<evidence type="ECO:0000256" key="5">
    <source>
        <dbReference type="SAM" id="MobiDB-lite"/>
    </source>
</evidence>
<gene>
    <name evidence="11" type="ORF">H9850_11160</name>
</gene>
<feature type="domain" description="MmeI-like C-terminal" evidence="9">
    <location>
        <begin position="864"/>
        <end position="944"/>
    </location>
</feature>
<dbReference type="PANTHER" id="PTHR33841:SF1">
    <property type="entry name" value="DNA METHYLTRANSFERASE A"/>
    <property type="match status" value="1"/>
</dbReference>
<dbReference type="PRINTS" id="PR00507">
    <property type="entry name" value="N12N6MTFRASE"/>
</dbReference>
<dbReference type="InterPro" id="IPR046819">
    <property type="entry name" value="MmeI_hel"/>
</dbReference>
<dbReference type="InterPro" id="IPR046816">
    <property type="entry name" value="MmeI_Mtase"/>
</dbReference>
<feature type="domain" description="MmeI-like helicase spacer" evidence="7">
    <location>
        <begin position="208"/>
        <end position="283"/>
    </location>
</feature>
<dbReference type="EMBL" id="DXEV01000221">
    <property type="protein sequence ID" value="HIX58006.1"/>
    <property type="molecule type" value="Genomic_DNA"/>
</dbReference>
<proteinExistence type="predicted"/>
<evidence type="ECO:0000256" key="4">
    <source>
        <dbReference type="ARBA" id="ARBA00047942"/>
    </source>
</evidence>
<evidence type="ECO:0000313" key="11">
    <source>
        <dbReference type="EMBL" id="HIX58006.1"/>
    </source>
</evidence>
<evidence type="ECO:0000256" key="1">
    <source>
        <dbReference type="ARBA" id="ARBA00011900"/>
    </source>
</evidence>
<accession>A0A9D1WF45</accession>
<evidence type="ECO:0000259" key="7">
    <source>
        <dbReference type="Pfam" id="PF20465"/>
    </source>
</evidence>
<name>A0A9D1WF45_9GAMM</name>
<dbReference type="Pfam" id="PF20466">
    <property type="entry name" value="MmeI_TRD"/>
    <property type="match status" value="1"/>
</dbReference>
<dbReference type="GO" id="GO:0032259">
    <property type="term" value="P:methylation"/>
    <property type="evidence" value="ECO:0007669"/>
    <property type="project" value="UniProtKB-KW"/>
</dbReference>
<dbReference type="Pfam" id="PF20467">
    <property type="entry name" value="MmeI_C"/>
    <property type="match status" value="1"/>
</dbReference>
<dbReference type="PROSITE" id="PS00092">
    <property type="entry name" value="N6_MTASE"/>
    <property type="match status" value="1"/>
</dbReference>
<evidence type="ECO:0000259" key="8">
    <source>
        <dbReference type="Pfam" id="PF20466"/>
    </source>
</evidence>
<reference evidence="11" key="2">
    <citation type="submission" date="2021-04" db="EMBL/GenBank/DDBJ databases">
        <authorList>
            <person name="Gilroy R."/>
        </authorList>
    </citation>
    <scope>NUCLEOTIDE SEQUENCE</scope>
    <source>
        <strain evidence="11">USASDec5-558</strain>
    </source>
</reference>
<dbReference type="InterPro" id="IPR046817">
    <property type="entry name" value="MmeI_N"/>
</dbReference>
<feature type="domain" description="MmeI-like DNA-methyltransferase" evidence="10">
    <location>
        <begin position="370"/>
        <end position="623"/>
    </location>
</feature>
<feature type="domain" description="MmeI-like N-terminal" evidence="6">
    <location>
        <begin position="9"/>
        <end position="195"/>
    </location>
</feature>
<dbReference type="Pfam" id="PF20473">
    <property type="entry name" value="MmeI_Mtase"/>
    <property type="match status" value="1"/>
</dbReference>
<dbReference type="Proteomes" id="UP000886829">
    <property type="component" value="Unassembled WGS sequence"/>
</dbReference>
<feature type="compositionally biased region" description="Basic residues" evidence="5">
    <location>
        <begin position="978"/>
        <end position="987"/>
    </location>
</feature>
<dbReference type="SUPFAM" id="SSF53335">
    <property type="entry name" value="S-adenosyl-L-methionine-dependent methyltransferases"/>
    <property type="match status" value="1"/>
</dbReference>
<keyword evidence="2 11" id="KW-0489">Methyltransferase</keyword>
<dbReference type="GO" id="GO:0003676">
    <property type="term" value="F:nucleic acid binding"/>
    <property type="evidence" value="ECO:0007669"/>
    <property type="project" value="InterPro"/>
</dbReference>
<feature type="domain" description="MmeI-like target recognition" evidence="8">
    <location>
        <begin position="658"/>
        <end position="860"/>
    </location>
</feature>
<dbReference type="InterPro" id="IPR046818">
    <property type="entry name" value="MmeI_C"/>
</dbReference>
<comment type="caution">
    <text evidence="11">The sequence shown here is derived from an EMBL/GenBank/DDBJ whole genome shotgun (WGS) entry which is preliminary data.</text>
</comment>
<dbReference type="AlphaFoldDB" id="A0A9D1WF45"/>
<dbReference type="Pfam" id="PF20464">
    <property type="entry name" value="MmeI_N"/>
    <property type="match status" value="1"/>
</dbReference>
<dbReference type="Pfam" id="PF20465">
    <property type="entry name" value="MmeI_hel"/>
    <property type="match status" value="1"/>
</dbReference>
<dbReference type="Gene3D" id="3.40.50.150">
    <property type="entry name" value="Vaccinia Virus protein VP39"/>
    <property type="match status" value="1"/>
</dbReference>
<protein>
    <recommendedName>
        <fullName evidence="1">site-specific DNA-methyltransferase (adenine-specific)</fullName>
        <ecNumber evidence="1">2.1.1.72</ecNumber>
    </recommendedName>
</protein>
<keyword evidence="3" id="KW-0808">Transferase</keyword>
<sequence length="996" mass="112900">MTELEQRRAAKLFAQTWLTKEGYEKGETQLFWLELLHDVLGIDHPSELISFEVRVQLGDCYSEDSDGHVSYIDAVLPQTRVLIEQKSSFCDLNKKIKQSDGAKLSPLEQARRYDLHRPVSQHARYIVVCNFRRFEIYDCEQPNREPVVILLENLAQDFYRLRFLVSPDNVLSAEKKELSVQAGQYVSAMYTKLRDKYIDPDSPASLQSLNKLCVRLVFCLYAEDAGLFASRTQFREILQKVEPDLVREQMLSLFRVLNTKLDERDPYEQEDLLRFPFINGGLFHDDDIEIPRFDAEIVDLLLNKAGASFKWREISPTIFGAMFESTLNPDTRRHGGMHYTSVENIHKVIDPLFLDALKQEFGEILSLKSEISRMRQLERFQQKLASLSFLDPACGSGNFLTEAYLSLRRLENDVIRARYSNNASLGAEVFNPIMVSIGQFYGIEVNDFAVSVARTALWIAENQMIQETCDIVGHEIEFFPLKSYPNIVEGNALTMPWEQLIPYKDLDFIIGNPPFSGARMMSKDQKAELVEVFGSKWHKVGDLDYVCAWFKKAADIMHNFPHVRSAFVATSSICQGTSVANLWEGVSKLGIEISFAHRSFQWDNEATDKAAVYCVIVGIQSTKFASLAKSKGLSAEKRIFSNEGEIKEGHINAYLTSGNDVFVHDRKQPLCTVPIGGIGNKPIDGGNYLFSPQEKAVFLELEPQAAPFFHRWYGAEEFINGKERFCLWLGDCSEEELASLPLCRERIAAVRQYRLQSSSEGTRKLADKPTRFHVENMPHSNFLVVPEVTSSRRDYIPIGFMSPEDGLCSNLLKLFPDASLYHFAVLTSSVHMVWIGAVCGRLGNTFRYSSTLVYNNFPWPLRVSSKLKQQLEQSATKILQVRKDFSGYSLAQLYDPDFMPQSLRQAHKDNDALVMQAYGFDKGLTEAQILSKLFAMYCHLVSTLTPSGRAQESGQNQTSNPSALADLAFSAQGSSKLERKKKTKKGSKSKEAVEVA</sequence>
<dbReference type="InterPro" id="IPR029063">
    <property type="entry name" value="SAM-dependent_MTases_sf"/>
</dbReference>
<evidence type="ECO:0000256" key="3">
    <source>
        <dbReference type="ARBA" id="ARBA00022679"/>
    </source>
</evidence>
<dbReference type="InterPro" id="IPR002052">
    <property type="entry name" value="DNA_methylase_N6_adenine_CS"/>
</dbReference>
<evidence type="ECO:0000259" key="10">
    <source>
        <dbReference type="Pfam" id="PF20473"/>
    </source>
</evidence>
<dbReference type="GO" id="GO:0009007">
    <property type="term" value="F:site-specific DNA-methyltransferase (adenine-specific) activity"/>
    <property type="evidence" value="ECO:0007669"/>
    <property type="project" value="UniProtKB-EC"/>
</dbReference>
<dbReference type="EC" id="2.1.1.72" evidence="1"/>
<evidence type="ECO:0000313" key="12">
    <source>
        <dbReference type="Proteomes" id="UP000886829"/>
    </source>
</evidence>